<evidence type="ECO:0000313" key="3">
    <source>
        <dbReference type="Proteomes" id="UP000295418"/>
    </source>
</evidence>
<organism evidence="2 3">
    <name type="scientific">Paenibacillus albiflavus</name>
    <dbReference type="NCBI Taxonomy" id="2545760"/>
    <lineage>
        <taxon>Bacteria</taxon>
        <taxon>Bacillati</taxon>
        <taxon>Bacillota</taxon>
        <taxon>Bacilli</taxon>
        <taxon>Bacillales</taxon>
        <taxon>Paenibacillaceae</taxon>
        <taxon>Paenibacillus</taxon>
    </lineage>
</organism>
<dbReference type="InterPro" id="IPR010982">
    <property type="entry name" value="Lambda_DNA-bd_dom_sf"/>
</dbReference>
<proteinExistence type="predicted"/>
<sequence length="82" mass="8973">MKFGAILLACRQRAGLSQEQLAEKMHRSRSCISKLENDQKTLDANTLLMWAEVTGAKDVAVAFFLGMDGISIMQNLLSLVGS</sequence>
<dbReference type="OrthoDB" id="2381879at2"/>
<gene>
    <name evidence="2" type="ORF">E0485_15030</name>
</gene>
<dbReference type="Gene3D" id="1.10.260.40">
    <property type="entry name" value="lambda repressor-like DNA-binding domains"/>
    <property type="match status" value="1"/>
</dbReference>
<dbReference type="CDD" id="cd00093">
    <property type="entry name" value="HTH_XRE"/>
    <property type="match status" value="1"/>
</dbReference>
<protein>
    <submittedName>
        <fullName evidence="2">XRE family transcriptional regulator</fullName>
    </submittedName>
</protein>
<dbReference type="InterPro" id="IPR001387">
    <property type="entry name" value="Cro/C1-type_HTH"/>
</dbReference>
<dbReference type="Pfam" id="PF01381">
    <property type="entry name" value="HTH_3"/>
    <property type="match status" value="1"/>
</dbReference>
<dbReference type="EMBL" id="SKFG01000014">
    <property type="protein sequence ID" value="TCZ76152.1"/>
    <property type="molecule type" value="Genomic_DNA"/>
</dbReference>
<name>A0A4V2WNN4_9BACL</name>
<comment type="caution">
    <text evidence="2">The sequence shown here is derived from an EMBL/GenBank/DDBJ whole genome shotgun (WGS) entry which is preliminary data.</text>
</comment>
<dbReference type="PROSITE" id="PS50943">
    <property type="entry name" value="HTH_CROC1"/>
    <property type="match status" value="1"/>
</dbReference>
<dbReference type="Proteomes" id="UP000295418">
    <property type="component" value="Unassembled WGS sequence"/>
</dbReference>
<evidence type="ECO:0000313" key="2">
    <source>
        <dbReference type="EMBL" id="TCZ76152.1"/>
    </source>
</evidence>
<reference evidence="2 3" key="1">
    <citation type="submission" date="2019-03" db="EMBL/GenBank/DDBJ databases">
        <authorList>
            <person name="Kim M.K.M."/>
        </authorList>
    </citation>
    <scope>NUCLEOTIDE SEQUENCE [LARGE SCALE GENOMIC DNA]</scope>
    <source>
        <strain evidence="2 3">18JY21-1</strain>
    </source>
</reference>
<accession>A0A4V2WNN4</accession>
<dbReference type="AlphaFoldDB" id="A0A4V2WNN4"/>
<dbReference type="RefSeq" id="WP_132418878.1">
    <property type="nucleotide sequence ID" value="NZ_SKFG01000014.1"/>
</dbReference>
<dbReference type="SUPFAM" id="SSF47413">
    <property type="entry name" value="lambda repressor-like DNA-binding domains"/>
    <property type="match status" value="1"/>
</dbReference>
<keyword evidence="3" id="KW-1185">Reference proteome</keyword>
<evidence type="ECO:0000259" key="1">
    <source>
        <dbReference type="PROSITE" id="PS50943"/>
    </source>
</evidence>
<dbReference type="SMART" id="SM00530">
    <property type="entry name" value="HTH_XRE"/>
    <property type="match status" value="1"/>
</dbReference>
<feature type="domain" description="HTH cro/C1-type" evidence="1">
    <location>
        <begin position="7"/>
        <end position="62"/>
    </location>
</feature>
<dbReference type="GO" id="GO:0003677">
    <property type="term" value="F:DNA binding"/>
    <property type="evidence" value="ECO:0007669"/>
    <property type="project" value="InterPro"/>
</dbReference>